<dbReference type="AlphaFoldDB" id="A0AAV4QP99"/>
<dbReference type="EMBL" id="BPLQ01004692">
    <property type="protein sequence ID" value="GIY09875.1"/>
    <property type="molecule type" value="Genomic_DNA"/>
</dbReference>
<protein>
    <submittedName>
        <fullName evidence="1">Uncharacterized protein</fullName>
    </submittedName>
</protein>
<gene>
    <name evidence="1" type="primary">AVEN_189100_1</name>
    <name evidence="1" type="ORF">CDAR_412613</name>
</gene>
<evidence type="ECO:0000313" key="2">
    <source>
        <dbReference type="Proteomes" id="UP001054837"/>
    </source>
</evidence>
<comment type="caution">
    <text evidence="1">The sequence shown here is derived from an EMBL/GenBank/DDBJ whole genome shotgun (WGS) entry which is preliminary data.</text>
</comment>
<organism evidence="1 2">
    <name type="scientific">Caerostris darwini</name>
    <dbReference type="NCBI Taxonomy" id="1538125"/>
    <lineage>
        <taxon>Eukaryota</taxon>
        <taxon>Metazoa</taxon>
        <taxon>Ecdysozoa</taxon>
        <taxon>Arthropoda</taxon>
        <taxon>Chelicerata</taxon>
        <taxon>Arachnida</taxon>
        <taxon>Araneae</taxon>
        <taxon>Araneomorphae</taxon>
        <taxon>Entelegynae</taxon>
        <taxon>Araneoidea</taxon>
        <taxon>Araneidae</taxon>
        <taxon>Caerostris</taxon>
    </lineage>
</organism>
<name>A0AAV4QP99_9ARAC</name>
<reference evidence="1 2" key="1">
    <citation type="submission" date="2021-06" db="EMBL/GenBank/DDBJ databases">
        <title>Caerostris darwini draft genome.</title>
        <authorList>
            <person name="Kono N."/>
            <person name="Arakawa K."/>
        </authorList>
    </citation>
    <scope>NUCLEOTIDE SEQUENCE [LARGE SCALE GENOMIC DNA]</scope>
</reference>
<keyword evidence="2" id="KW-1185">Reference proteome</keyword>
<proteinExistence type="predicted"/>
<evidence type="ECO:0000313" key="1">
    <source>
        <dbReference type="EMBL" id="GIY09875.1"/>
    </source>
</evidence>
<accession>A0AAV4QP99</accession>
<sequence length="431" mass="49274">MLYGNDSPTIQENDGAASTISSNMLYGFVSSNMLYGNDSPTIQENDGAASTIKWSDPVNQRRKKSGALKNIFDDEFRSSLNVYESDSKIEQKYEELSGYLRRESDEFEENLKNQSSYSSRTKDFLDQLYPKYVEKYKTLQRHVSEWKTNREALIENLTLKSNQLDRNFKLSTIIRLVASSIEVSGTVGGLMFGSESGWAKHAFNVASLCGLCGLFSTVVEVDQSKRILDEVSEGIEEYHKLLRPIIKLFEETEELDSIVQELFPHGINTDIVRQIQAASEEQADYLKIFKAGLMSNAEKNTQLYENKDFLHCLQLFASSDLAALWWNRMIYRKHPINLDLNKMALQTEFGQLQSIVFQCIPALPLEQQRLTSLPVAGRIMLNLITFYDSFVDLRKGAKSVHSDKLRKQLKNISEELQLIEDTTNMVKPHEH</sequence>
<dbReference type="Proteomes" id="UP001054837">
    <property type="component" value="Unassembled WGS sequence"/>
</dbReference>